<comment type="caution">
    <text evidence="14">The sequence shown here is derived from an EMBL/GenBank/DDBJ whole genome shotgun (WGS) entry which is preliminary data.</text>
</comment>
<dbReference type="SMART" id="SM00831">
    <property type="entry name" value="Cation_ATPase_N"/>
    <property type="match status" value="1"/>
</dbReference>
<keyword evidence="7" id="KW-0067">ATP-binding</keyword>
<dbReference type="SUPFAM" id="SSF81653">
    <property type="entry name" value="Calcium ATPase, transduction domain A"/>
    <property type="match status" value="1"/>
</dbReference>
<evidence type="ECO:0000256" key="1">
    <source>
        <dbReference type="ARBA" id="ARBA00004651"/>
    </source>
</evidence>
<keyword evidence="9" id="KW-1278">Translocase</keyword>
<proteinExistence type="inferred from homology"/>
<evidence type="ECO:0000256" key="9">
    <source>
        <dbReference type="ARBA" id="ARBA00022967"/>
    </source>
</evidence>
<dbReference type="InterPro" id="IPR059000">
    <property type="entry name" value="ATPase_P-type_domA"/>
</dbReference>
<dbReference type="Proteomes" id="UP000294597">
    <property type="component" value="Unassembled WGS sequence"/>
</dbReference>
<dbReference type="RefSeq" id="WP_132112890.1">
    <property type="nucleotide sequence ID" value="NZ_SMFO01000016.1"/>
</dbReference>
<accession>A0A4R5CSN2</accession>
<keyword evidence="4" id="KW-0597">Phosphoprotein</keyword>
<dbReference type="InterPro" id="IPR036412">
    <property type="entry name" value="HAD-like_sf"/>
</dbReference>
<dbReference type="NCBIfam" id="TIGR01494">
    <property type="entry name" value="ATPase_P-type"/>
    <property type="match status" value="2"/>
</dbReference>
<dbReference type="GO" id="GO:0005391">
    <property type="term" value="F:P-type sodium:potassium-exchanging transporter activity"/>
    <property type="evidence" value="ECO:0007669"/>
    <property type="project" value="TreeGrafter"/>
</dbReference>
<sequence length="877" mass="97165">MNINWHLLSLSEVSEKLETSPSGIDEKTAEERLVQYGKNQIEDKKKKTLLQMLVRQFRDFMIIILVIAAIISGIMGDLTDTIVIVAIVIINAVIGVVQEYRAEKAMEALKNMVSNVVQVLREGHRIDIPAFDIVPGDVVILEVGNSIPADVRFFETHQLKVDESTLTGESYNVEKNADSLPKQEYSLGDLTNMGFKGTFVTNGRALAYVVATAMNTELGGIAKMIQTEATLTPLQKRLASFGKRLSMVILFICLVIFLIGWLRGESPYSMLIVSISLSVAAIPEALPALVTIALAFGAKRLVKRNALIRKLPAVETLGSVTYICSDKTGTLTLNKMTVEGIYETFDKKYDTIFLEGDILLHLMALNNDVSKDKTGEWLGESTEVALVQYASQKKMERAELELKFPRVAELPFDSKRKCMTTLHQIQNPSSDQPNEIIVIVKGAVEVIFNKLTDNQKSLIPELELRVNEMAEKGYRILGYAMTTLPNLPDKLVSNEIESTLTLIGFVGMIDPPREEAKQAVSQCVEAGIIPVMITGDHKLTAKAIAEKLGIITSEKNLVLTGIELAKLSPTKFSEIVENVRVYARVNPEQKLLIINALQSKNHFVAMTGDGVNDAPALKNADIGIAMGINGTAVSKEAAAMILLDDNFATIVVAVKHGRRIFDNILKFIKYTMTSNSGEIWAIFLAPFFGLPIPLLAIHILWINLVTDGLPGLALASEPAEANIMQRPPRNPKLNIFAGGMAIHILWVGLLMGVVTLGIQAWAIHSEIVHWQTMAFTVLCFSQMGHVMAIRSTRESVFKIGFFSNKPMLISLLLTVSLQLIIIYTPFFNEVFRTQPLSYLELVITLAASSIIFWAVEIEKWVFRRNTKNEKLKVEKKQ</sequence>
<dbReference type="GO" id="GO:1990573">
    <property type="term" value="P:potassium ion import across plasma membrane"/>
    <property type="evidence" value="ECO:0007669"/>
    <property type="project" value="TreeGrafter"/>
</dbReference>
<dbReference type="SFLD" id="SFLDS00003">
    <property type="entry name" value="Haloacid_Dehalogenase"/>
    <property type="match status" value="1"/>
</dbReference>
<dbReference type="FunFam" id="3.40.50.1000:FF:000001">
    <property type="entry name" value="Phospholipid-transporting ATPase IC"/>
    <property type="match status" value="1"/>
</dbReference>
<feature type="transmembrane region" description="Helical" evidence="12">
    <location>
        <begin position="245"/>
        <end position="262"/>
    </location>
</feature>
<dbReference type="InterPro" id="IPR008250">
    <property type="entry name" value="ATPase_P-typ_transduc_dom_A_sf"/>
</dbReference>
<dbReference type="Gene3D" id="3.40.1110.10">
    <property type="entry name" value="Calcium-transporting ATPase, cytoplasmic domain N"/>
    <property type="match status" value="1"/>
</dbReference>
<evidence type="ECO:0000256" key="8">
    <source>
        <dbReference type="ARBA" id="ARBA00022842"/>
    </source>
</evidence>
<evidence type="ECO:0000256" key="10">
    <source>
        <dbReference type="ARBA" id="ARBA00022989"/>
    </source>
</evidence>
<dbReference type="EMBL" id="SMFO01000016">
    <property type="protein sequence ID" value="TDE01424.1"/>
    <property type="molecule type" value="Genomic_DNA"/>
</dbReference>
<reference evidence="14 15" key="1">
    <citation type="submission" date="2019-03" db="EMBL/GenBank/DDBJ databases">
        <title>Flavobacterium TSA-D2 sp. nov., isolated from arctic soil.</title>
        <authorList>
            <person name="Chaudhary D.K."/>
        </authorList>
    </citation>
    <scope>NUCLEOTIDE SEQUENCE [LARGE SCALE GENOMIC DNA]</scope>
    <source>
        <strain evidence="14 15">TSA-D2</strain>
    </source>
</reference>
<dbReference type="GO" id="GO:0005524">
    <property type="term" value="F:ATP binding"/>
    <property type="evidence" value="ECO:0007669"/>
    <property type="project" value="UniProtKB-KW"/>
</dbReference>
<dbReference type="Pfam" id="PF00689">
    <property type="entry name" value="Cation_ATPase_C"/>
    <property type="match status" value="1"/>
</dbReference>
<dbReference type="PRINTS" id="PR00119">
    <property type="entry name" value="CATATPASE"/>
</dbReference>
<dbReference type="Pfam" id="PF00690">
    <property type="entry name" value="Cation_ATPase_N"/>
    <property type="match status" value="1"/>
</dbReference>
<keyword evidence="6" id="KW-0547">Nucleotide-binding</keyword>
<feature type="transmembrane region" description="Helical" evidence="12">
    <location>
        <begin position="268"/>
        <end position="296"/>
    </location>
</feature>
<dbReference type="InterPro" id="IPR023299">
    <property type="entry name" value="ATPase_P-typ_cyto_dom_N"/>
</dbReference>
<dbReference type="SFLD" id="SFLDF00027">
    <property type="entry name" value="p-type_atpase"/>
    <property type="match status" value="1"/>
</dbReference>
<dbReference type="InterPro" id="IPR004014">
    <property type="entry name" value="ATPase_P-typ_cation-transptr_N"/>
</dbReference>
<name>A0A4R5CSN2_9FLAO</name>
<dbReference type="Gene3D" id="3.40.50.1000">
    <property type="entry name" value="HAD superfamily/HAD-like"/>
    <property type="match status" value="1"/>
</dbReference>
<evidence type="ECO:0000256" key="11">
    <source>
        <dbReference type="ARBA" id="ARBA00023136"/>
    </source>
</evidence>
<evidence type="ECO:0000256" key="12">
    <source>
        <dbReference type="SAM" id="Phobius"/>
    </source>
</evidence>
<dbReference type="AlphaFoldDB" id="A0A4R5CSN2"/>
<feature type="transmembrane region" description="Helical" evidence="12">
    <location>
        <begin position="735"/>
        <end position="762"/>
    </location>
</feature>
<feature type="transmembrane region" description="Helical" evidence="12">
    <location>
        <begin position="57"/>
        <end position="75"/>
    </location>
</feature>
<dbReference type="InterPro" id="IPR018303">
    <property type="entry name" value="ATPase_P-typ_P_site"/>
</dbReference>
<dbReference type="SFLD" id="SFLDG00002">
    <property type="entry name" value="C1.7:_P-type_atpase_like"/>
    <property type="match status" value="1"/>
</dbReference>
<dbReference type="GO" id="GO:0036376">
    <property type="term" value="P:sodium ion export across plasma membrane"/>
    <property type="evidence" value="ECO:0007669"/>
    <property type="project" value="TreeGrafter"/>
</dbReference>
<comment type="similarity">
    <text evidence="2">Belongs to the cation transport ATPase (P-type) (TC 3.A.3) family. Type IIA subfamily.</text>
</comment>
<protein>
    <submittedName>
        <fullName evidence="14">Cation-translocating P-type ATPase</fullName>
    </submittedName>
</protein>
<dbReference type="GO" id="GO:1902600">
    <property type="term" value="P:proton transmembrane transport"/>
    <property type="evidence" value="ECO:0007669"/>
    <property type="project" value="TreeGrafter"/>
</dbReference>
<dbReference type="InterPro" id="IPR023298">
    <property type="entry name" value="ATPase_P-typ_TM_dom_sf"/>
</dbReference>
<dbReference type="InterPro" id="IPR023214">
    <property type="entry name" value="HAD_sf"/>
</dbReference>
<dbReference type="Pfam" id="PF00122">
    <property type="entry name" value="E1-E2_ATPase"/>
    <property type="match status" value="1"/>
</dbReference>
<evidence type="ECO:0000256" key="2">
    <source>
        <dbReference type="ARBA" id="ARBA00005675"/>
    </source>
</evidence>
<evidence type="ECO:0000256" key="5">
    <source>
        <dbReference type="ARBA" id="ARBA00022692"/>
    </source>
</evidence>
<dbReference type="InterPro" id="IPR050510">
    <property type="entry name" value="Cation_transp_ATPase_P-type"/>
</dbReference>
<keyword evidence="11 12" id="KW-0472">Membrane</keyword>
<keyword evidence="10 12" id="KW-1133">Transmembrane helix</keyword>
<keyword evidence="15" id="KW-1185">Reference proteome</keyword>
<evidence type="ECO:0000259" key="13">
    <source>
        <dbReference type="SMART" id="SM00831"/>
    </source>
</evidence>
<evidence type="ECO:0000256" key="7">
    <source>
        <dbReference type="ARBA" id="ARBA00022840"/>
    </source>
</evidence>
<dbReference type="Gene3D" id="2.70.150.10">
    <property type="entry name" value="Calcium-transporting ATPase, cytoplasmic transduction domain A"/>
    <property type="match status" value="1"/>
</dbReference>
<dbReference type="InterPro" id="IPR044492">
    <property type="entry name" value="P_typ_ATPase_HD_dom"/>
</dbReference>
<organism evidence="14 15">
    <name type="scientific">Flavobacterium hiemivividum</name>
    <dbReference type="NCBI Taxonomy" id="2541734"/>
    <lineage>
        <taxon>Bacteria</taxon>
        <taxon>Pseudomonadati</taxon>
        <taxon>Bacteroidota</taxon>
        <taxon>Flavobacteriia</taxon>
        <taxon>Flavobacteriales</taxon>
        <taxon>Flavobacteriaceae</taxon>
        <taxon>Flavobacterium</taxon>
    </lineage>
</organism>
<dbReference type="GO" id="GO:0030007">
    <property type="term" value="P:intracellular potassium ion homeostasis"/>
    <property type="evidence" value="ECO:0007669"/>
    <property type="project" value="TreeGrafter"/>
</dbReference>
<keyword evidence="3" id="KW-1003">Cell membrane</keyword>
<gene>
    <name evidence="14" type="ORF">E0F98_14930</name>
</gene>
<keyword evidence="5 12" id="KW-0812">Transmembrane</keyword>
<feature type="transmembrane region" description="Helical" evidence="12">
    <location>
        <begin position="838"/>
        <end position="855"/>
    </location>
</feature>
<dbReference type="PANTHER" id="PTHR43294:SF21">
    <property type="entry name" value="CATION TRANSPORTING ATPASE"/>
    <property type="match status" value="1"/>
</dbReference>
<dbReference type="GO" id="GO:0016887">
    <property type="term" value="F:ATP hydrolysis activity"/>
    <property type="evidence" value="ECO:0007669"/>
    <property type="project" value="InterPro"/>
</dbReference>
<evidence type="ECO:0000256" key="6">
    <source>
        <dbReference type="ARBA" id="ARBA00022741"/>
    </source>
</evidence>
<dbReference type="SUPFAM" id="SSF81660">
    <property type="entry name" value="Metal cation-transporting ATPase, ATP-binding domain N"/>
    <property type="match status" value="1"/>
</dbReference>
<dbReference type="InterPro" id="IPR006068">
    <property type="entry name" value="ATPase_P-typ_cation-transptr_C"/>
</dbReference>
<evidence type="ECO:0000256" key="4">
    <source>
        <dbReference type="ARBA" id="ARBA00022553"/>
    </source>
</evidence>
<dbReference type="Gene3D" id="1.20.1110.10">
    <property type="entry name" value="Calcium-transporting ATPase, transmembrane domain"/>
    <property type="match status" value="1"/>
</dbReference>
<evidence type="ECO:0000313" key="14">
    <source>
        <dbReference type="EMBL" id="TDE01424.1"/>
    </source>
</evidence>
<feature type="transmembrane region" description="Helical" evidence="12">
    <location>
        <begin position="81"/>
        <end position="100"/>
    </location>
</feature>
<dbReference type="PRINTS" id="PR00120">
    <property type="entry name" value="HATPASE"/>
</dbReference>
<keyword evidence="8" id="KW-0460">Magnesium</keyword>
<dbReference type="Pfam" id="PF13246">
    <property type="entry name" value="Cation_ATPase"/>
    <property type="match status" value="1"/>
</dbReference>
<dbReference type="SUPFAM" id="SSF81665">
    <property type="entry name" value="Calcium ATPase, transmembrane domain M"/>
    <property type="match status" value="1"/>
</dbReference>
<dbReference type="FunFam" id="3.40.50.1000:FF:000028">
    <property type="entry name" value="Calcium-transporting P-type ATPase, putative"/>
    <property type="match status" value="1"/>
</dbReference>
<dbReference type="FunFam" id="2.70.150.10:FF:000160">
    <property type="entry name" value="Sarcoplasmic/endoplasmic reticulum calcium ATPase 1"/>
    <property type="match status" value="1"/>
</dbReference>
<dbReference type="GO" id="GO:0006883">
    <property type="term" value="P:intracellular sodium ion homeostasis"/>
    <property type="evidence" value="ECO:0007669"/>
    <property type="project" value="TreeGrafter"/>
</dbReference>
<dbReference type="InterPro" id="IPR001757">
    <property type="entry name" value="P_typ_ATPase"/>
</dbReference>
<dbReference type="GO" id="GO:0005886">
    <property type="term" value="C:plasma membrane"/>
    <property type="evidence" value="ECO:0007669"/>
    <property type="project" value="UniProtKB-SubCell"/>
</dbReference>
<dbReference type="SUPFAM" id="SSF56784">
    <property type="entry name" value="HAD-like"/>
    <property type="match status" value="1"/>
</dbReference>
<feature type="domain" description="Cation-transporting P-type ATPase N-terminal" evidence="13">
    <location>
        <begin position="4"/>
        <end position="77"/>
    </location>
</feature>
<dbReference type="PROSITE" id="PS00154">
    <property type="entry name" value="ATPASE_E1_E2"/>
    <property type="match status" value="1"/>
</dbReference>
<comment type="subcellular location">
    <subcellularLocation>
        <location evidence="1">Cell membrane</location>
        <topology evidence="1">Multi-pass membrane protein</topology>
    </subcellularLocation>
</comment>
<feature type="transmembrane region" description="Helical" evidence="12">
    <location>
        <begin position="808"/>
        <end position="826"/>
    </location>
</feature>
<dbReference type="PANTHER" id="PTHR43294">
    <property type="entry name" value="SODIUM/POTASSIUM-TRANSPORTING ATPASE SUBUNIT ALPHA"/>
    <property type="match status" value="1"/>
</dbReference>
<evidence type="ECO:0000313" key="15">
    <source>
        <dbReference type="Proteomes" id="UP000294597"/>
    </source>
</evidence>
<evidence type="ECO:0000256" key="3">
    <source>
        <dbReference type="ARBA" id="ARBA00022475"/>
    </source>
</evidence>